<keyword evidence="4" id="KW-0378">Hydrolase</keyword>
<evidence type="ECO:0000256" key="1">
    <source>
        <dbReference type="ARBA" id="ARBA00001947"/>
    </source>
</evidence>
<keyword evidence="8" id="KW-1185">Reference proteome</keyword>
<dbReference type="SMART" id="SM00849">
    <property type="entry name" value="Lactamase_B"/>
    <property type="match status" value="1"/>
</dbReference>
<evidence type="ECO:0000256" key="3">
    <source>
        <dbReference type="ARBA" id="ARBA00022723"/>
    </source>
</evidence>
<comment type="caution">
    <text evidence="7">The sequence shown here is derived from an EMBL/GenBank/DDBJ whole genome shotgun (WGS) entry which is preliminary data.</text>
</comment>
<organism evidence="7 8">
    <name type="scientific">Siculibacillus lacustris</name>
    <dbReference type="NCBI Taxonomy" id="1549641"/>
    <lineage>
        <taxon>Bacteria</taxon>
        <taxon>Pseudomonadati</taxon>
        <taxon>Pseudomonadota</taxon>
        <taxon>Alphaproteobacteria</taxon>
        <taxon>Hyphomicrobiales</taxon>
        <taxon>Ancalomicrobiaceae</taxon>
        <taxon>Siculibacillus</taxon>
    </lineage>
</organism>
<dbReference type="CDD" id="cd07729">
    <property type="entry name" value="AHL_lactonase_MBL-fold"/>
    <property type="match status" value="1"/>
</dbReference>
<name>A0A4Q9VKB1_9HYPH</name>
<feature type="domain" description="Metallo-beta-lactamase" evidence="6">
    <location>
        <begin position="37"/>
        <end position="255"/>
    </location>
</feature>
<reference evidence="7 8" key="1">
    <citation type="submission" date="2019-02" db="EMBL/GenBank/DDBJ databases">
        <title>Siculibacillus lacustris gen. nov., sp. nov., a new rosette-forming bacterium isolated from a freshwater crater lake (Lake St. Ana, Romania).</title>
        <authorList>
            <person name="Felfoldi T."/>
            <person name="Marton Z."/>
            <person name="Szabo A."/>
            <person name="Mentes A."/>
            <person name="Boka K."/>
            <person name="Marialigeti K."/>
            <person name="Mathe I."/>
            <person name="Koncz M."/>
            <person name="Schumann P."/>
            <person name="Toth E."/>
        </authorList>
    </citation>
    <scope>NUCLEOTIDE SEQUENCE [LARGE SCALE GENOMIC DNA]</scope>
    <source>
        <strain evidence="7 8">SA-279</strain>
    </source>
</reference>
<dbReference type="AlphaFoldDB" id="A0A4Q9VKB1"/>
<keyword evidence="3" id="KW-0479">Metal-binding</keyword>
<dbReference type="Gene3D" id="3.60.15.10">
    <property type="entry name" value="Ribonuclease Z/Hydroxyacylglutathione hydrolase-like"/>
    <property type="match status" value="1"/>
</dbReference>
<dbReference type="InterPro" id="IPR036866">
    <property type="entry name" value="RibonucZ/Hydroxyglut_hydro"/>
</dbReference>
<accession>A0A4Q9VKB1</accession>
<evidence type="ECO:0000256" key="4">
    <source>
        <dbReference type="ARBA" id="ARBA00022801"/>
    </source>
</evidence>
<gene>
    <name evidence="7" type="ORF">EYW49_15670</name>
</gene>
<protein>
    <submittedName>
        <fullName evidence="7">N-acyl homoserine lactonase family protein</fullName>
    </submittedName>
</protein>
<evidence type="ECO:0000256" key="5">
    <source>
        <dbReference type="ARBA" id="ARBA00022833"/>
    </source>
</evidence>
<comment type="similarity">
    <text evidence="2">Belongs to the metallo-beta-lactamase superfamily.</text>
</comment>
<dbReference type="GO" id="GO:0046872">
    <property type="term" value="F:metal ion binding"/>
    <property type="evidence" value="ECO:0007669"/>
    <property type="project" value="UniProtKB-KW"/>
</dbReference>
<evidence type="ECO:0000313" key="7">
    <source>
        <dbReference type="EMBL" id="TBW35829.1"/>
    </source>
</evidence>
<dbReference type="SUPFAM" id="SSF56281">
    <property type="entry name" value="Metallo-hydrolase/oxidoreductase"/>
    <property type="match status" value="1"/>
</dbReference>
<dbReference type="InterPro" id="IPR051013">
    <property type="entry name" value="MBL_superfamily_lactonases"/>
</dbReference>
<comment type="cofactor">
    <cofactor evidence="1">
        <name>Zn(2+)</name>
        <dbReference type="ChEBI" id="CHEBI:29105"/>
    </cofactor>
</comment>
<evidence type="ECO:0000259" key="6">
    <source>
        <dbReference type="SMART" id="SM00849"/>
    </source>
</evidence>
<sequence length="278" mass="30486">MSAVSDWEVHVIEYARSKDQPWASLIQGALGDGAIDLPFSFVLARRPGSVALVDCGFMREGQGEVMRAKFGIPEWISPLRMLAELGVAPDDVTDIVVSHAHFDHMGSLGKFPKARIHVQKREILSWYELLALPARFGALTEIINPDDLRRAFDASIEHRLNLVDGDVDDLLPGLDVRFGPGHTPGQQFAVIGTARGRLVVSGDCVYAKRNLCGHAHDGVYVPLSNAVGSAWDQLLTMERIDKELGGDLSRLIILHDGERWPGLPVVAEIDGFRIVRAA</sequence>
<dbReference type="GO" id="GO:0016787">
    <property type="term" value="F:hydrolase activity"/>
    <property type="evidence" value="ECO:0007669"/>
    <property type="project" value="UniProtKB-KW"/>
</dbReference>
<dbReference type="PANTHER" id="PTHR42978:SF7">
    <property type="entry name" value="METALLO-HYDROLASE RV2300C-RELATED"/>
    <property type="match status" value="1"/>
</dbReference>
<evidence type="ECO:0000313" key="8">
    <source>
        <dbReference type="Proteomes" id="UP000292781"/>
    </source>
</evidence>
<keyword evidence="5" id="KW-0862">Zinc</keyword>
<dbReference type="Proteomes" id="UP000292781">
    <property type="component" value="Unassembled WGS sequence"/>
</dbReference>
<proteinExistence type="inferred from homology"/>
<evidence type="ECO:0000256" key="2">
    <source>
        <dbReference type="ARBA" id="ARBA00007749"/>
    </source>
</evidence>
<dbReference type="PANTHER" id="PTHR42978">
    <property type="entry name" value="QUORUM-QUENCHING LACTONASE YTNP-RELATED-RELATED"/>
    <property type="match status" value="1"/>
</dbReference>
<dbReference type="OrthoDB" id="9773738at2"/>
<dbReference type="RefSeq" id="WP_131310530.1">
    <property type="nucleotide sequence ID" value="NZ_SJFN01000024.1"/>
</dbReference>
<dbReference type="Pfam" id="PF00753">
    <property type="entry name" value="Lactamase_B"/>
    <property type="match status" value="1"/>
</dbReference>
<dbReference type="EMBL" id="SJFN01000024">
    <property type="protein sequence ID" value="TBW35829.1"/>
    <property type="molecule type" value="Genomic_DNA"/>
</dbReference>
<dbReference type="InterPro" id="IPR001279">
    <property type="entry name" value="Metallo-B-lactamas"/>
</dbReference>